<feature type="compositionally biased region" description="Basic and acidic residues" evidence="5">
    <location>
        <begin position="506"/>
        <end position="516"/>
    </location>
</feature>
<evidence type="ECO:0000256" key="4">
    <source>
        <dbReference type="ARBA" id="ARBA00023242"/>
    </source>
</evidence>
<reference evidence="7 8" key="1">
    <citation type="submission" date="2019-01" db="EMBL/GenBank/DDBJ databases">
        <title>A draft genome assembly of the solar-powered sea slug Elysia chlorotica.</title>
        <authorList>
            <person name="Cai H."/>
            <person name="Li Q."/>
            <person name="Fang X."/>
            <person name="Li J."/>
            <person name="Curtis N.E."/>
            <person name="Altenburger A."/>
            <person name="Shibata T."/>
            <person name="Feng M."/>
            <person name="Maeda T."/>
            <person name="Schwartz J.A."/>
            <person name="Shigenobu S."/>
            <person name="Lundholm N."/>
            <person name="Nishiyama T."/>
            <person name="Yang H."/>
            <person name="Hasebe M."/>
            <person name="Li S."/>
            <person name="Pierce S.K."/>
            <person name="Wang J."/>
        </authorList>
    </citation>
    <scope>NUCLEOTIDE SEQUENCE [LARGE SCALE GENOMIC DNA]</scope>
    <source>
        <strain evidence="7">EC2010</strain>
        <tissue evidence="7">Whole organism of an adult</tissue>
    </source>
</reference>
<sequence length="546" mass="62291">MATTEPQAVPDDDDDWLYADEKEKEQDKKPDVSELNQKVKKENETEPGELEENANDENGISENKDNASVNSEDDDDDEDDVQVTIGDIRTWTGSDTTPRNLFKSGQNYPKTAAATPAKPAAPAKGLDIEAVGTINGVPTYDFDMTTINTEDMPWRKPGADITDYFNYGFTEETWKAYCEKQRVLRLEAGNTLATISALGANTGNITRLPVVHNVVPSQLSAVTTKNSAVGSISTLGSSNTNSNSNTNNNTVITTIGVIGTIGGTSSRRKEDHRDQPMPPIAGNVTIPVNFNQPPPTIPNTNVPPPGISIPPPFSGPPPNFDPYFSGTIADGRNINVPPPNFNAGFPPSYPPPYGEPQPPPASHHQPHWDTSYPSDRERWDRDRGRERSPRREEDLERLFRERSREYEHREWEDRDRERDRSRDRDYERSRDRDRERDRDRDRDRERDRERDSYRDRDRERDRSRSRDRHRDSSRDRDRESSYARDSSRARDRDDKHKSSRRKHRDHRDDSDSESRSGGKRKKSKRRKDDKDGESTTSGLEDEKSKD</sequence>
<keyword evidence="4" id="KW-0539">Nucleus</keyword>
<feature type="domain" description="Pre-mRNA polyadenylation factor Fip1" evidence="6">
    <location>
        <begin position="141"/>
        <end position="185"/>
    </location>
</feature>
<evidence type="ECO:0000256" key="1">
    <source>
        <dbReference type="ARBA" id="ARBA00004123"/>
    </source>
</evidence>
<feature type="compositionally biased region" description="Acidic residues" evidence="5">
    <location>
        <begin position="45"/>
        <end position="55"/>
    </location>
</feature>
<dbReference type="InterPro" id="IPR051187">
    <property type="entry name" value="Pre-mRNA_3'-end_processing_reg"/>
</dbReference>
<evidence type="ECO:0000256" key="3">
    <source>
        <dbReference type="ARBA" id="ARBA00022664"/>
    </source>
</evidence>
<dbReference type="STRING" id="188477.A0A433TGL1"/>
<evidence type="ECO:0000313" key="7">
    <source>
        <dbReference type="EMBL" id="RUS80738.1"/>
    </source>
</evidence>
<comment type="similarity">
    <text evidence="2">Belongs to the FIP1 family.</text>
</comment>
<keyword evidence="8" id="KW-1185">Reference proteome</keyword>
<organism evidence="7 8">
    <name type="scientific">Elysia chlorotica</name>
    <name type="common">Eastern emerald elysia</name>
    <name type="synonym">Sea slug</name>
    <dbReference type="NCBI Taxonomy" id="188477"/>
    <lineage>
        <taxon>Eukaryota</taxon>
        <taxon>Metazoa</taxon>
        <taxon>Spiralia</taxon>
        <taxon>Lophotrochozoa</taxon>
        <taxon>Mollusca</taxon>
        <taxon>Gastropoda</taxon>
        <taxon>Heterobranchia</taxon>
        <taxon>Euthyneura</taxon>
        <taxon>Panpulmonata</taxon>
        <taxon>Sacoglossa</taxon>
        <taxon>Placobranchoidea</taxon>
        <taxon>Plakobranchidae</taxon>
        <taxon>Elysia</taxon>
    </lineage>
</organism>
<feature type="compositionally biased region" description="Acidic residues" evidence="5">
    <location>
        <begin position="71"/>
        <end position="80"/>
    </location>
</feature>
<dbReference type="AlphaFoldDB" id="A0A433TGL1"/>
<evidence type="ECO:0000256" key="2">
    <source>
        <dbReference type="ARBA" id="ARBA00007459"/>
    </source>
</evidence>
<dbReference type="OrthoDB" id="1917198at2759"/>
<evidence type="ECO:0000256" key="5">
    <source>
        <dbReference type="SAM" id="MobiDB-lite"/>
    </source>
</evidence>
<feature type="compositionally biased region" description="Pro residues" evidence="5">
    <location>
        <begin position="292"/>
        <end position="320"/>
    </location>
</feature>
<proteinExistence type="inferred from homology"/>
<evidence type="ECO:0000259" key="6">
    <source>
        <dbReference type="Pfam" id="PF05182"/>
    </source>
</evidence>
<dbReference type="EMBL" id="RQTK01000375">
    <property type="protein sequence ID" value="RUS80738.1"/>
    <property type="molecule type" value="Genomic_DNA"/>
</dbReference>
<dbReference type="PANTHER" id="PTHR13484">
    <property type="entry name" value="FIP1-LIKE 1 PROTEIN"/>
    <property type="match status" value="1"/>
</dbReference>
<evidence type="ECO:0000313" key="8">
    <source>
        <dbReference type="Proteomes" id="UP000271974"/>
    </source>
</evidence>
<gene>
    <name evidence="7" type="ORF">EGW08_011502</name>
</gene>
<protein>
    <recommendedName>
        <fullName evidence="6">Pre-mRNA polyadenylation factor Fip1 domain-containing protein</fullName>
    </recommendedName>
</protein>
<keyword evidence="3" id="KW-0507">mRNA processing</keyword>
<comment type="caution">
    <text evidence="7">The sequence shown here is derived from an EMBL/GenBank/DDBJ whole genome shotgun (WGS) entry which is preliminary data.</text>
</comment>
<feature type="region of interest" description="Disordered" evidence="5">
    <location>
        <begin position="1"/>
        <end position="80"/>
    </location>
</feature>
<feature type="compositionally biased region" description="Polar residues" evidence="5">
    <location>
        <begin position="56"/>
        <end position="70"/>
    </location>
</feature>
<dbReference type="InterPro" id="IPR007854">
    <property type="entry name" value="Fip1_dom"/>
</dbReference>
<dbReference type="GO" id="GO:0005847">
    <property type="term" value="C:mRNA cleavage and polyadenylation specificity factor complex"/>
    <property type="evidence" value="ECO:0007669"/>
    <property type="project" value="TreeGrafter"/>
</dbReference>
<feature type="compositionally biased region" description="Basic and acidic residues" evidence="5">
    <location>
        <begin position="19"/>
        <end position="44"/>
    </location>
</feature>
<dbReference type="GO" id="GO:0006397">
    <property type="term" value="P:mRNA processing"/>
    <property type="evidence" value="ECO:0007669"/>
    <property type="project" value="UniProtKB-KW"/>
</dbReference>
<dbReference type="Proteomes" id="UP000271974">
    <property type="component" value="Unassembled WGS sequence"/>
</dbReference>
<accession>A0A433TGL1</accession>
<feature type="compositionally biased region" description="Pro residues" evidence="5">
    <location>
        <begin position="347"/>
        <end position="361"/>
    </location>
</feature>
<dbReference type="PANTHER" id="PTHR13484:SF0">
    <property type="entry name" value="PRE-MRNA 3'-END-PROCESSING FACTOR FIP1"/>
    <property type="match status" value="1"/>
</dbReference>
<feature type="compositionally biased region" description="Basic and acidic residues" evidence="5">
    <location>
        <begin position="374"/>
        <end position="496"/>
    </location>
</feature>
<dbReference type="Pfam" id="PF05182">
    <property type="entry name" value="Fip1"/>
    <property type="match status" value="1"/>
</dbReference>
<feature type="region of interest" description="Disordered" evidence="5">
    <location>
        <begin position="261"/>
        <end position="546"/>
    </location>
</feature>
<name>A0A433TGL1_ELYCH</name>
<comment type="subcellular location">
    <subcellularLocation>
        <location evidence="1">Nucleus</location>
    </subcellularLocation>
</comment>